<dbReference type="InParanoid" id="A0A0D1YSA8"/>
<organism evidence="1 2">
    <name type="scientific">Verruconis gallopava</name>
    <dbReference type="NCBI Taxonomy" id="253628"/>
    <lineage>
        <taxon>Eukaryota</taxon>
        <taxon>Fungi</taxon>
        <taxon>Dikarya</taxon>
        <taxon>Ascomycota</taxon>
        <taxon>Pezizomycotina</taxon>
        <taxon>Dothideomycetes</taxon>
        <taxon>Pleosporomycetidae</taxon>
        <taxon>Venturiales</taxon>
        <taxon>Sympoventuriaceae</taxon>
        <taxon>Verruconis</taxon>
    </lineage>
</organism>
<dbReference type="HOGENOM" id="CLU_1856834_0_0_1"/>
<dbReference type="GeneID" id="27313237"/>
<evidence type="ECO:0000313" key="2">
    <source>
        <dbReference type="Proteomes" id="UP000053259"/>
    </source>
</evidence>
<dbReference type="EMBL" id="KN847544">
    <property type="protein sequence ID" value="KIW03497.1"/>
    <property type="molecule type" value="Genomic_DNA"/>
</dbReference>
<keyword evidence="2" id="KW-1185">Reference proteome</keyword>
<sequence length="138" mass="15223">MPAQKRASIVIVGLPWNDGRMQQRFGIDPMIIKEGIEEMNRLMEENGFGETCVSVQASDKTGLDEFKNVFKARKRDALFLGGGLRIGGGFESFREEVIAAAREIQPDINVVQVSLMKGPQSVVDAAEEVEKSLEKQPA</sequence>
<name>A0A0D1YSA8_9PEZI</name>
<accession>A0A0D1YSA8</accession>
<dbReference type="VEuPathDB" id="FungiDB:PV09_05264"/>
<proteinExistence type="predicted"/>
<evidence type="ECO:0000313" key="1">
    <source>
        <dbReference type="EMBL" id="KIW03497.1"/>
    </source>
</evidence>
<dbReference type="RefSeq" id="XP_016213366.1">
    <property type="nucleotide sequence ID" value="XM_016358747.1"/>
</dbReference>
<dbReference type="Proteomes" id="UP000053259">
    <property type="component" value="Unassembled WGS sequence"/>
</dbReference>
<protein>
    <submittedName>
        <fullName evidence="1">Uncharacterized protein</fullName>
    </submittedName>
</protein>
<gene>
    <name evidence="1" type="ORF">PV09_05264</name>
</gene>
<reference evidence="1 2" key="1">
    <citation type="submission" date="2015-01" db="EMBL/GenBank/DDBJ databases">
        <title>The Genome Sequence of Ochroconis gallopava CBS43764.</title>
        <authorList>
            <consortium name="The Broad Institute Genomics Platform"/>
            <person name="Cuomo C."/>
            <person name="de Hoog S."/>
            <person name="Gorbushina A."/>
            <person name="Stielow B."/>
            <person name="Teixiera M."/>
            <person name="Abouelleil A."/>
            <person name="Chapman S.B."/>
            <person name="Priest M."/>
            <person name="Young S.K."/>
            <person name="Wortman J."/>
            <person name="Nusbaum C."/>
            <person name="Birren B."/>
        </authorList>
    </citation>
    <scope>NUCLEOTIDE SEQUENCE [LARGE SCALE GENOMIC DNA]</scope>
    <source>
        <strain evidence="1 2">CBS 43764</strain>
    </source>
</reference>
<dbReference type="AlphaFoldDB" id="A0A0D1YSA8"/>